<evidence type="ECO:0000256" key="14">
    <source>
        <dbReference type="ARBA" id="ARBA00035708"/>
    </source>
</evidence>
<dbReference type="InterPro" id="IPR026229">
    <property type="entry name" value="VOPP1"/>
</dbReference>
<evidence type="ECO:0000256" key="7">
    <source>
        <dbReference type="ARBA" id="ARBA00022989"/>
    </source>
</evidence>
<evidence type="ECO:0000256" key="17">
    <source>
        <dbReference type="SAM" id="MobiDB-lite"/>
    </source>
</evidence>
<protein>
    <recommendedName>
        <fullName evidence="14">WW domain binding protein VOPP1</fullName>
    </recommendedName>
    <alternativeName>
        <fullName evidence="15">Vesicular, overexpressed in cancer, prosurvival protein 1</fullName>
    </alternativeName>
</protein>
<evidence type="ECO:0000313" key="19">
    <source>
        <dbReference type="EMBL" id="KAL1378388.1"/>
    </source>
</evidence>
<evidence type="ECO:0000256" key="1">
    <source>
        <dbReference type="ARBA" id="ARBA00004156"/>
    </source>
</evidence>
<evidence type="ECO:0000256" key="2">
    <source>
        <dbReference type="ARBA" id="ARBA00004656"/>
    </source>
</evidence>
<keyword evidence="6" id="KW-0967">Endosome</keyword>
<comment type="similarity">
    <text evidence="3">Belongs to the VOPP1/ECOP family.</text>
</comment>
<evidence type="ECO:0000256" key="6">
    <source>
        <dbReference type="ARBA" id="ARBA00022753"/>
    </source>
</evidence>
<evidence type="ECO:0000256" key="9">
    <source>
        <dbReference type="ARBA" id="ARBA00023136"/>
    </source>
</evidence>
<keyword evidence="11" id="KW-0458">Lysosome</keyword>
<dbReference type="GO" id="GO:0005765">
    <property type="term" value="C:lysosomal membrane"/>
    <property type="evidence" value="ECO:0007669"/>
    <property type="project" value="UniProtKB-SubCell"/>
</dbReference>
<evidence type="ECO:0000256" key="3">
    <source>
        <dbReference type="ARBA" id="ARBA00006655"/>
    </source>
</evidence>
<dbReference type="GO" id="GO:0031902">
    <property type="term" value="C:late endosome membrane"/>
    <property type="evidence" value="ECO:0007669"/>
    <property type="project" value="UniProtKB-SubCell"/>
</dbReference>
<sequence length="847" mass="90574">MDRKFNPRNLYPAALYAEVDNVRLVAITGTWWSTFGAILTRLDFRGCRIALPELWALLSGTPNLEELILIVNKYQLAPEPTDLSWKLEKLKSLSCDAIFDTFGRICPRLEVLMLPNYGKTRGYAKLCHLLDSVQGTLKTLGCYFTPDTVKQIAGLSRLKLTCVLHRGKGGTAVELSRLQPSIEDLAASFVAARFCEGGHRCLPPKECCAQGCCYLYAPPSAPRTPTPATDHVLNLFFINHWYFWCFLLAIVLALLCACSLWKKRRQLCGWGSPGHHSQSEGDSAGSCYAPPQYSRCNSFHIHAPPPYTEVTSKPDLYPLVFSYTGGGDTGKSGNHGGANYLMVQYFRNYIVRPVGSMSGTSTVDSLSSSFICTANEANTLVPPPYSRAASPDLSAMSVRNYGGMPRSASQQACTFEGTTASHRPNSVPNSNYYGVGFLGANGIVLRTSESVQFNNGHSSHNNSGEGSGEQSGSSAQMSGSQSDHYRFSVHNSSRDNNNSCSAASEASNPMIYSQREQLPQQQTAQSSRNGSIEGSLNGAQPTAQSQTSEHNNSTTGAANIYSSCGSIGGISITIPANSEHEYQDLNALRRSLETCCQILQQQQKQAQFQAHHQPSSGFTANSEDSPINVELAKRFEGLRSSYIGSNTGSNVSSLANLGTPDSPPRATSPTVEVRELLEQIRQLQNISATNSTSEGIIIINPQPPPGPSTNASNGSINVSSGATAPTAGTSHIRRPSSLISKKKFFCKAPSQGSSLGGHKAMYIPISSNQNQGPAAPPGRSLRSPSAVASAAAAGLLSRGRSRCSWMSKSAPTTPGTALPPGGSGTGAIGDNSPLLLNEQDEDGEQNV</sequence>
<reference evidence="19 20" key="1">
    <citation type="submission" date="2024-05" db="EMBL/GenBank/DDBJ databases">
        <title>Culex pipiens pipiens assembly and annotation.</title>
        <authorList>
            <person name="Alout H."/>
            <person name="Durand T."/>
        </authorList>
    </citation>
    <scope>NUCLEOTIDE SEQUENCE [LARGE SCALE GENOMIC DNA]</scope>
    <source>
        <strain evidence="19">HA-2024</strain>
        <tissue evidence="19">Whole body</tissue>
    </source>
</reference>
<feature type="region of interest" description="Disordered" evidence="17">
    <location>
        <begin position="453"/>
        <end position="554"/>
    </location>
</feature>
<name>A0ABD1CPV1_CULPP</name>
<gene>
    <name evidence="19" type="ORF">pipiens_004006</name>
</gene>
<evidence type="ECO:0000256" key="4">
    <source>
        <dbReference type="ARBA" id="ARBA00022692"/>
    </source>
</evidence>
<keyword evidence="5" id="KW-0732">Signal</keyword>
<feature type="compositionally biased region" description="Low complexity" evidence="17">
    <location>
        <begin position="809"/>
        <end position="820"/>
    </location>
</feature>
<dbReference type="EMBL" id="JBEHCU010010335">
    <property type="protein sequence ID" value="KAL1378388.1"/>
    <property type="molecule type" value="Genomic_DNA"/>
</dbReference>
<keyword evidence="10" id="KW-0804">Transcription</keyword>
<evidence type="ECO:0000256" key="15">
    <source>
        <dbReference type="ARBA" id="ARBA00035715"/>
    </source>
</evidence>
<feature type="compositionally biased region" description="Low complexity" evidence="17">
    <location>
        <begin position="454"/>
        <end position="482"/>
    </location>
</feature>
<keyword evidence="8" id="KW-0805">Transcription regulation</keyword>
<accession>A0ABD1CPV1</accession>
<evidence type="ECO:0000256" key="12">
    <source>
        <dbReference type="ARBA" id="ARBA00023329"/>
    </source>
</evidence>
<feature type="compositionally biased region" description="Acidic residues" evidence="17">
    <location>
        <begin position="838"/>
        <end position="847"/>
    </location>
</feature>
<feature type="compositionally biased region" description="Low complexity" evidence="17">
    <location>
        <begin position="496"/>
        <end position="508"/>
    </location>
</feature>
<keyword evidence="9 18" id="KW-0472">Membrane</keyword>
<feature type="transmembrane region" description="Helical" evidence="18">
    <location>
        <begin position="241"/>
        <end position="261"/>
    </location>
</feature>
<organism evidence="19 20">
    <name type="scientific">Culex pipiens pipiens</name>
    <name type="common">Northern house mosquito</name>
    <dbReference type="NCBI Taxonomy" id="38569"/>
    <lineage>
        <taxon>Eukaryota</taxon>
        <taxon>Metazoa</taxon>
        <taxon>Ecdysozoa</taxon>
        <taxon>Arthropoda</taxon>
        <taxon>Hexapoda</taxon>
        <taxon>Insecta</taxon>
        <taxon>Pterygota</taxon>
        <taxon>Neoptera</taxon>
        <taxon>Endopterygota</taxon>
        <taxon>Diptera</taxon>
        <taxon>Nematocera</taxon>
        <taxon>Culicoidea</taxon>
        <taxon>Culicidae</taxon>
        <taxon>Culicinae</taxon>
        <taxon>Culicini</taxon>
        <taxon>Culex</taxon>
        <taxon>Culex</taxon>
    </lineage>
</organism>
<evidence type="ECO:0000256" key="11">
    <source>
        <dbReference type="ARBA" id="ARBA00023228"/>
    </source>
</evidence>
<feature type="compositionally biased region" description="Polar residues" evidence="17">
    <location>
        <begin position="510"/>
        <end position="554"/>
    </location>
</feature>
<keyword evidence="12" id="KW-0968">Cytoplasmic vesicle</keyword>
<dbReference type="PANTHER" id="PTHR14971">
    <property type="entry name" value="VESICULAR, OVEREXPRESSED IN CANCER, PROSURVIVAL PROTEIN 1"/>
    <property type="match status" value="1"/>
</dbReference>
<evidence type="ECO:0000256" key="18">
    <source>
        <dbReference type="SAM" id="Phobius"/>
    </source>
</evidence>
<evidence type="ECO:0000256" key="5">
    <source>
        <dbReference type="ARBA" id="ARBA00022729"/>
    </source>
</evidence>
<evidence type="ECO:0000256" key="10">
    <source>
        <dbReference type="ARBA" id="ARBA00023163"/>
    </source>
</evidence>
<comment type="subcellular location">
    <subcellularLocation>
        <location evidence="1">Cytoplasmic vesicle membrane</location>
    </subcellularLocation>
    <subcellularLocation>
        <location evidence="16">Endomembrane system</location>
        <topology evidence="16">Single-pass type I membrane protein</topology>
    </subcellularLocation>
    <subcellularLocation>
        <location evidence="13">Late endosome membrane</location>
        <topology evidence="13">Single-pass membrane protein</topology>
    </subcellularLocation>
    <subcellularLocation>
        <location evidence="2">Lysosome membrane</location>
    </subcellularLocation>
</comment>
<dbReference type="AlphaFoldDB" id="A0ABD1CPV1"/>
<evidence type="ECO:0000256" key="13">
    <source>
        <dbReference type="ARBA" id="ARBA00035628"/>
    </source>
</evidence>
<dbReference type="PANTHER" id="PTHR14971:SF2">
    <property type="entry name" value="VESICULAR, OVEREXPRESSED IN CANCER, PROSURVIVAL PROTEIN 1"/>
    <property type="match status" value="1"/>
</dbReference>
<keyword evidence="20" id="KW-1185">Reference proteome</keyword>
<dbReference type="SUPFAM" id="SSF52047">
    <property type="entry name" value="RNI-like"/>
    <property type="match status" value="1"/>
</dbReference>
<evidence type="ECO:0000256" key="8">
    <source>
        <dbReference type="ARBA" id="ARBA00023015"/>
    </source>
</evidence>
<proteinExistence type="inferred from homology"/>
<feature type="region of interest" description="Disordered" evidence="17">
    <location>
        <begin position="649"/>
        <end position="668"/>
    </location>
</feature>
<comment type="caution">
    <text evidence="19">The sequence shown here is derived from an EMBL/GenBank/DDBJ whole genome shotgun (WGS) entry which is preliminary data.</text>
</comment>
<keyword evidence="7 18" id="KW-1133">Transmembrane helix</keyword>
<evidence type="ECO:0000313" key="20">
    <source>
        <dbReference type="Proteomes" id="UP001562425"/>
    </source>
</evidence>
<dbReference type="Proteomes" id="UP001562425">
    <property type="component" value="Unassembled WGS sequence"/>
</dbReference>
<feature type="region of interest" description="Disordered" evidence="17">
    <location>
        <begin position="800"/>
        <end position="847"/>
    </location>
</feature>
<evidence type="ECO:0000256" key="16">
    <source>
        <dbReference type="ARBA" id="ARBA00046288"/>
    </source>
</evidence>
<keyword evidence="4 18" id="KW-0812">Transmembrane</keyword>